<dbReference type="AlphaFoldDB" id="A0A3P6TB68"/>
<dbReference type="Proteomes" id="UP000281553">
    <property type="component" value="Unassembled WGS sequence"/>
</dbReference>
<organism evidence="1 2">
    <name type="scientific">Dibothriocephalus latus</name>
    <name type="common">Fish tapeworm</name>
    <name type="synonym">Diphyllobothrium latum</name>
    <dbReference type="NCBI Taxonomy" id="60516"/>
    <lineage>
        <taxon>Eukaryota</taxon>
        <taxon>Metazoa</taxon>
        <taxon>Spiralia</taxon>
        <taxon>Lophotrochozoa</taxon>
        <taxon>Platyhelminthes</taxon>
        <taxon>Cestoda</taxon>
        <taxon>Eucestoda</taxon>
        <taxon>Diphyllobothriidea</taxon>
        <taxon>Diphyllobothriidae</taxon>
        <taxon>Dibothriocephalus</taxon>
    </lineage>
</organism>
<reference evidence="1 2" key="1">
    <citation type="submission" date="2018-11" db="EMBL/GenBank/DDBJ databases">
        <authorList>
            <consortium name="Pathogen Informatics"/>
        </authorList>
    </citation>
    <scope>NUCLEOTIDE SEQUENCE [LARGE SCALE GENOMIC DNA]</scope>
</reference>
<name>A0A3P6TB68_DIBLA</name>
<protein>
    <submittedName>
        <fullName evidence="1">Uncharacterized protein</fullName>
    </submittedName>
</protein>
<sequence length="99" mass="11560">MANRDMYWLIYGLWHLYGGLKGVEFFNQTTGEVFMPKGPFDFGNLTTFNLLTARFMSEEYLNNRVDDHIRTICTEPKSKRAGKAKFKLKLKENCNKLLS</sequence>
<keyword evidence="2" id="KW-1185">Reference proteome</keyword>
<proteinExistence type="predicted"/>
<evidence type="ECO:0000313" key="1">
    <source>
        <dbReference type="EMBL" id="VDK82297.1"/>
    </source>
</evidence>
<gene>
    <name evidence="1" type="ORF">DILT_LOCUS3326</name>
</gene>
<evidence type="ECO:0000313" key="2">
    <source>
        <dbReference type="Proteomes" id="UP000281553"/>
    </source>
</evidence>
<dbReference type="EMBL" id="UYRU01043489">
    <property type="protein sequence ID" value="VDK82297.1"/>
    <property type="molecule type" value="Genomic_DNA"/>
</dbReference>
<accession>A0A3P6TB68</accession>
<dbReference type="OrthoDB" id="408631at2759"/>